<evidence type="ECO:0000256" key="5">
    <source>
        <dbReference type="SAM" id="Phobius"/>
    </source>
</evidence>
<dbReference type="STRING" id="1314790.A0A1Y1Y4Y5"/>
<dbReference type="GO" id="GO:0007189">
    <property type="term" value="P:adenylate cyclase-activating G protein-coupled receptor signaling pathway"/>
    <property type="evidence" value="ECO:0007669"/>
    <property type="project" value="TreeGrafter"/>
</dbReference>
<dbReference type="InterPro" id="IPR022343">
    <property type="entry name" value="GCR1-cAMP_receptor"/>
</dbReference>
<evidence type="ECO:0000313" key="9">
    <source>
        <dbReference type="Proteomes" id="UP000193498"/>
    </source>
</evidence>
<dbReference type="Gene3D" id="1.20.1070.10">
    <property type="entry name" value="Rhodopsin 7-helix transmembrane proteins"/>
    <property type="match status" value="1"/>
</dbReference>
<keyword evidence="9" id="KW-1185">Reference proteome</keyword>
<dbReference type="SUPFAM" id="SSF81321">
    <property type="entry name" value="Family A G protein-coupled receptor-like"/>
    <property type="match status" value="1"/>
</dbReference>
<evidence type="ECO:0000259" key="6">
    <source>
        <dbReference type="PROSITE" id="PS50261"/>
    </source>
</evidence>
<feature type="domain" description="G-protein coupled receptors family 2 profile 2" evidence="6">
    <location>
        <begin position="11"/>
        <end position="269"/>
    </location>
</feature>
<comment type="subcellular location">
    <subcellularLocation>
        <location evidence="1">Membrane</location>
        <topology evidence="1">Multi-pass membrane protein</topology>
    </subcellularLocation>
</comment>
<feature type="transmembrane region" description="Helical" evidence="5">
    <location>
        <begin position="167"/>
        <end position="188"/>
    </location>
</feature>
<evidence type="ECO:0000259" key="7">
    <source>
        <dbReference type="PROSITE" id="PS50262"/>
    </source>
</evidence>
<evidence type="ECO:0000256" key="3">
    <source>
        <dbReference type="ARBA" id="ARBA00022989"/>
    </source>
</evidence>
<dbReference type="InterPro" id="IPR017981">
    <property type="entry name" value="GPCR_2-like_7TM"/>
</dbReference>
<feature type="transmembrane region" description="Helical" evidence="5">
    <location>
        <begin position="121"/>
        <end position="140"/>
    </location>
</feature>
<accession>A0A1Y1Y4Y5</accession>
<sequence length="321" mass="36490">MAYTDAQLDTLQYVSKATAALSIFGSLGSILAFLFWRRFQTATARLVFFMSIADLMSVISRFIGRWGIMAGTESFLCQFQAGVMQWGDISSILWTAMISLNLVLILYMGLSLDDILKYEKYYVVICYSAGVVMAVVPVFVDSANGNNLYGDAILWCWITSTHPYHQLAFLFIPLWVVFLFNAVIYAWVGRLIWQTAKSVSGTGRSQYKYIYGKNVSLYLAAFIIVWTPGSLNRIYIMATGSSCYAFAIMQAFFSPLRGFINFAAYFYLTWFVQVKEEERRSRSQGNGFQKYSEYSIDIPLTPNFPQDESYRHITLSKGSIC</sequence>
<feature type="transmembrane region" description="Helical" evidence="5">
    <location>
        <begin position="209"/>
        <end position="228"/>
    </location>
</feature>
<reference evidence="8 9" key="1">
    <citation type="submission" date="2016-07" db="EMBL/GenBank/DDBJ databases">
        <title>Pervasive Adenine N6-methylation of Active Genes in Fungi.</title>
        <authorList>
            <consortium name="DOE Joint Genome Institute"/>
            <person name="Mondo S.J."/>
            <person name="Dannebaum R.O."/>
            <person name="Kuo R.C."/>
            <person name="Labutti K."/>
            <person name="Haridas S."/>
            <person name="Kuo A."/>
            <person name="Salamov A."/>
            <person name="Ahrendt S.R."/>
            <person name="Lipzen A."/>
            <person name="Sullivan W."/>
            <person name="Andreopoulos W.B."/>
            <person name="Clum A."/>
            <person name="Lindquist E."/>
            <person name="Daum C."/>
            <person name="Ramamoorthy G.K."/>
            <person name="Gryganskyi A."/>
            <person name="Culley D."/>
            <person name="Magnuson J.K."/>
            <person name="James T.Y."/>
            <person name="O'Malley M.A."/>
            <person name="Stajich J.E."/>
            <person name="Spatafora J.W."/>
            <person name="Visel A."/>
            <person name="Grigoriev I.V."/>
        </authorList>
    </citation>
    <scope>NUCLEOTIDE SEQUENCE [LARGE SCALE GENOMIC DNA]</scope>
    <source>
        <strain evidence="8 9">CBS 931.73</strain>
    </source>
</reference>
<protein>
    <recommendedName>
        <fullName evidence="10">G-protein coupled receptors family 2 profile 2 domain-containing protein</fullName>
    </recommendedName>
</protein>
<evidence type="ECO:0000256" key="2">
    <source>
        <dbReference type="ARBA" id="ARBA00022692"/>
    </source>
</evidence>
<organism evidence="8 9">
    <name type="scientific">Basidiobolus meristosporus CBS 931.73</name>
    <dbReference type="NCBI Taxonomy" id="1314790"/>
    <lineage>
        <taxon>Eukaryota</taxon>
        <taxon>Fungi</taxon>
        <taxon>Fungi incertae sedis</taxon>
        <taxon>Zoopagomycota</taxon>
        <taxon>Entomophthoromycotina</taxon>
        <taxon>Basidiobolomycetes</taxon>
        <taxon>Basidiobolales</taxon>
        <taxon>Basidiobolaceae</taxon>
        <taxon>Basidiobolus</taxon>
    </lineage>
</organism>
<evidence type="ECO:0000256" key="1">
    <source>
        <dbReference type="ARBA" id="ARBA00004141"/>
    </source>
</evidence>
<dbReference type="PROSITE" id="PS50261">
    <property type="entry name" value="G_PROTEIN_RECEP_F2_4"/>
    <property type="match status" value="1"/>
</dbReference>
<dbReference type="PANTHER" id="PTHR23112:SF0">
    <property type="entry name" value="TRANSMEMBRANE PROTEIN 116"/>
    <property type="match status" value="1"/>
</dbReference>
<name>A0A1Y1Y4Y5_9FUNG</name>
<dbReference type="InterPro" id="IPR017452">
    <property type="entry name" value="GPCR_Rhodpsn_7TM"/>
</dbReference>
<dbReference type="InParanoid" id="A0A1Y1Y4Y5"/>
<dbReference type="PRINTS" id="PR02001">
    <property type="entry name" value="GCR1CAMPR"/>
</dbReference>
<dbReference type="Pfam" id="PF05462">
    <property type="entry name" value="Dicty_CAR"/>
    <property type="match status" value="1"/>
</dbReference>
<keyword evidence="4 5" id="KW-0472">Membrane</keyword>
<dbReference type="OrthoDB" id="2122879at2759"/>
<dbReference type="EMBL" id="MCFE01000249">
    <property type="protein sequence ID" value="ORX93048.1"/>
    <property type="molecule type" value="Genomic_DNA"/>
</dbReference>
<feature type="transmembrane region" description="Helical" evidence="5">
    <location>
        <begin position="48"/>
        <end position="69"/>
    </location>
</feature>
<feature type="transmembrane region" description="Helical" evidence="5">
    <location>
        <begin position="17"/>
        <end position="36"/>
    </location>
</feature>
<dbReference type="GO" id="GO:0005886">
    <property type="term" value="C:plasma membrane"/>
    <property type="evidence" value="ECO:0007669"/>
    <property type="project" value="TreeGrafter"/>
</dbReference>
<gene>
    <name evidence="8" type="ORF">K493DRAFT_316222</name>
</gene>
<keyword evidence="2 5" id="KW-0812">Transmembrane</keyword>
<dbReference type="GO" id="GO:0004930">
    <property type="term" value="F:G protein-coupled receptor activity"/>
    <property type="evidence" value="ECO:0007669"/>
    <property type="project" value="TreeGrafter"/>
</dbReference>
<keyword evidence="3 5" id="KW-1133">Transmembrane helix</keyword>
<feature type="transmembrane region" description="Helical" evidence="5">
    <location>
        <begin position="89"/>
        <end position="109"/>
    </location>
</feature>
<evidence type="ECO:0008006" key="10">
    <source>
        <dbReference type="Google" id="ProtNLM"/>
    </source>
</evidence>
<evidence type="ECO:0000313" key="8">
    <source>
        <dbReference type="EMBL" id="ORX93048.1"/>
    </source>
</evidence>
<feature type="domain" description="G-protein coupled receptors family 1 profile" evidence="7">
    <location>
        <begin position="25"/>
        <end position="265"/>
    </location>
</feature>
<dbReference type="GO" id="GO:0007166">
    <property type="term" value="P:cell surface receptor signaling pathway"/>
    <property type="evidence" value="ECO:0007669"/>
    <property type="project" value="InterPro"/>
</dbReference>
<evidence type="ECO:0000256" key="4">
    <source>
        <dbReference type="ARBA" id="ARBA00023136"/>
    </source>
</evidence>
<dbReference type="AlphaFoldDB" id="A0A1Y1Y4Y5"/>
<dbReference type="Proteomes" id="UP000193498">
    <property type="component" value="Unassembled WGS sequence"/>
</dbReference>
<dbReference type="PANTHER" id="PTHR23112">
    <property type="entry name" value="G PROTEIN-COUPLED RECEPTOR 157-RELATED"/>
    <property type="match status" value="1"/>
</dbReference>
<comment type="caution">
    <text evidence="8">The sequence shown here is derived from an EMBL/GenBank/DDBJ whole genome shotgun (WGS) entry which is preliminary data.</text>
</comment>
<dbReference type="PROSITE" id="PS50262">
    <property type="entry name" value="G_PROTEIN_RECEP_F1_2"/>
    <property type="match status" value="1"/>
</dbReference>
<proteinExistence type="predicted"/>